<evidence type="ECO:0000313" key="2">
    <source>
        <dbReference type="Proteomes" id="UP001595455"/>
    </source>
</evidence>
<evidence type="ECO:0000313" key="1">
    <source>
        <dbReference type="EMBL" id="MFC2995145.1"/>
    </source>
</evidence>
<protein>
    <submittedName>
        <fullName evidence="1">Uncharacterized protein</fullName>
    </submittedName>
</protein>
<sequence length="80" mass="9032">MSEKCVNTGNWLNMCESLKEVTTHHYGDIEAQVMTTRDRGSSRLEIVAGRFKKNRVALNYCPFCGADIITKQKEQGHDGL</sequence>
<accession>A0ABV7BCI3</accession>
<dbReference type="RefSeq" id="WP_378227196.1">
    <property type="nucleotide sequence ID" value="NZ_JBHRSF010000016.1"/>
</dbReference>
<dbReference type="Proteomes" id="UP001595455">
    <property type="component" value="Unassembled WGS sequence"/>
</dbReference>
<gene>
    <name evidence="1" type="ORF">ACFODO_07640</name>
</gene>
<organism evidence="1 2">
    <name type="scientific">Acinetobacter sichuanensis</name>
    <dbReference type="NCBI Taxonomy" id="2136183"/>
    <lineage>
        <taxon>Bacteria</taxon>
        <taxon>Pseudomonadati</taxon>
        <taxon>Pseudomonadota</taxon>
        <taxon>Gammaproteobacteria</taxon>
        <taxon>Moraxellales</taxon>
        <taxon>Moraxellaceae</taxon>
        <taxon>Acinetobacter</taxon>
    </lineage>
</organism>
<name>A0ABV7BCI3_9GAMM</name>
<reference evidence="2" key="1">
    <citation type="journal article" date="2019" name="Int. J. Syst. Evol. Microbiol.">
        <title>The Global Catalogue of Microorganisms (GCM) 10K type strain sequencing project: providing services to taxonomists for standard genome sequencing and annotation.</title>
        <authorList>
            <consortium name="The Broad Institute Genomics Platform"/>
            <consortium name="The Broad Institute Genome Sequencing Center for Infectious Disease"/>
            <person name="Wu L."/>
            <person name="Ma J."/>
        </authorList>
    </citation>
    <scope>NUCLEOTIDE SEQUENCE [LARGE SCALE GENOMIC DNA]</scope>
    <source>
        <strain evidence="2">KCTC 62575</strain>
    </source>
</reference>
<comment type="caution">
    <text evidence="1">The sequence shown here is derived from an EMBL/GenBank/DDBJ whole genome shotgun (WGS) entry which is preliminary data.</text>
</comment>
<proteinExistence type="predicted"/>
<dbReference type="EMBL" id="JBHRSF010000016">
    <property type="protein sequence ID" value="MFC2995145.1"/>
    <property type="molecule type" value="Genomic_DNA"/>
</dbReference>
<keyword evidence="2" id="KW-1185">Reference proteome</keyword>